<organism evidence="2 3">
    <name type="scientific">Streptomyces cacaoi</name>
    <dbReference type="NCBI Taxonomy" id="1898"/>
    <lineage>
        <taxon>Bacteria</taxon>
        <taxon>Bacillati</taxon>
        <taxon>Actinomycetota</taxon>
        <taxon>Actinomycetes</taxon>
        <taxon>Kitasatosporales</taxon>
        <taxon>Streptomycetaceae</taxon>
        <taxon>Streptomyces</taxon>
    </lineage>
</organism>
<keyword evidence="3" id="KW-1185">Reference proteome</keyword>
<feature type="region of interest" description="Disordered" evidence="1">
    <location>
        <begin position="1"/>
        <end position="76"/>
    </location>
</feature>
<proteinExistence type="predicted"/>
<dbReference type="AlphaFoldDB" id="A0A4Y3R883"/>
<name>A0A4Y3R883_STRCI</name>
<evidence type="ECO:0000313" key="2">
    <source>
        <dbReference type="EMBL" id="GEB53008.1"/>
    </source>
</evidence>
<protein>
    <recommendedName>
        <fullName evidence="4">Proteinase inhibitor I78</fullName>
    </recommendedName>
</protein>
<evidence type="ECO:0000313" key="3">
    <source>
        <dbReference type="Proteomes" id="UP000319210"/>
    </source>
</evidence>
<gene>
    <name evidence="2" type="ORF">SCA03_55590</name>
</gene>
<dbReference type="Proteomes" id="UP000319210">
    <property type="component" value="Unassembled WGS sequence"/>
</dbReference>
<evidence type="ECO:0008006" key="4">
    <source>
        <dbReference type="Google" id="ProtNLM"/>
    </source>
</evidence>
<dbReference type="InterPro" id="IPR021719">
    <property type="entry name" value="Prot_inh_I78"/>
</dbReference>
<sequence length="129" mass="13685">MTGLPYAPDTGMRRAQPHRGGTAAGLRQERGGRQGVRAVPAPDGAASGGAEPRPTVGRMAPESPEGQSEQDEPARYVGLAADDAEQRAREQGWHTVRRLAPDAVITMEYVAGRLNLAVDAGEVVRCWKG</sequence>
<dbReference type="Pfam" id="PF11720">
    <property type="entry name" value="Inhibitor_I78"/>
    <property type="match status" value="1"/>
</dbReference>
<reference evidence="2 3" key="1">
    <citation type="submission" date="2019-06" db="EMBL/GenBank/DDBJ databases">
        <title>Whole genome shotgun sequence of Streptomyces cacaoi subsp. cacaoi NBRC 12748.</title>
        <authorList>
            <person name="Hosoyama A."/>
            <person name="Uohara A."/>
            <person name="Ohji S."/>
            <person name="Ichikawa N."/>
        </authorList>
    </citation>
    <scope>NUCLEOTIDE SEQUENCE [LARGE SCALE GENOMIC DNA]</scope>
    <source>
        <strain evidence="2 3">NBRC 12748</strain>
    </source>
</reference>
<comment type="caution">
    <text evidence="2">The sequence shown here is derived from an EMBL/GenBank/DDBJ whole genome shotgun (WGS) entry which is preliminary data.</text>
</comment>
<dbReference type="EMBL" id="BJMM01000040">
    <property type="protein sequence ID" value="GEB53008.1"/>
    <property type="molecule type" value="Genomic_DNA"/>
</dbReference>
<dbReference type="Gene3D" id="3.30.10.10">
    <property type="entry name" value="Trypsin Inhibitor V, subunit A"/>
    <property type="match status" value="1"/>
</dbReference>
<evidence type="ECO:0000256" key="1">
    <source>
        <dbReference type="SAM" id="MobiDB-lite"/>
    </source>
</evidence>
<accession>A0A4Y3R883</accession>